<organism evidence="3 4">
    <name type="scientific">Amniculicola lignicola CBS 123094</name>
    <dbReference type="NCBI Taxonomy" id="1392246"/>
    <lineage>
        <taxon>Eukaryota</taxon>
        <taxon>Fungi</taxon>
        <taxon>Dikarya</taxon>
        <taxon>Ascomycota</taxon>
        <taxon>Pezizomycotina</taxon>
        <taxon>Dothideomycetes</taxon>
        <taxon>Pleosporomycetidae</taxon>
        <taxon>Pleosporales</taxon>
        <taxon>Amniculicolaceae</taxon>
        <taxon>Amniculicola</taxon>
    </lineage>
</organism>
<dbReference type="Proteomes" id="UP000799779">
    <property type="component" value="Unassembled WGS sequence"/>
</dbReference>
<dbReference type="AlphaFoldDB" id="A0A6A5W5S1"/>
<proteinExistence type="predicted"/>
<feature type="domain" description="Leucine-rich repeat" evidence="2">
    <location>
        <begin position="243"/>
        <end position="416"/>
    </location>
</feature>
<dbReference type="Pfam" id="PF12937">
    <property type="entry name" value="F-box-like"/>
    <property type="match status" value="1"/>
</dbReference>
<dbReference type="OrthoDB" id="5130616at2759"/>
<name>A0A6A5W5S1_9PLEO</name>
<protein>
    <submittedName>
        <fullName evidence="3">Uncharacterized protein</fullName>
    </submittedName>
</protein>
<dbReference type="InterPro" id="IPR036047">
    <property type="entry name" value="F-box-like_dom_sf"/>
</dbReference>
<dbReference type="SUPFAM" id="SSF81383">
    <property type="entry name" value="F-box domain"/>
    <property type="match status" value="1"/>
</dbReference>
<gene>
    <name evidence="3" type="ORF">P154DRAFT_525371</name>
</gene>
<dbReference type="InterPro" id="IPR056867">
    <property type="entry name" value="LRR_15"/>
</dbReference>
<accession>A0A6A5W5S1</accession>
<dbReference type="InterPro" id="IPR001810">
    <property type="entry name" value="F-box_dom"/>
</dbReference>
<keyword evidence="4" id="KW-1185">Reference proteome</keyword>
<reference evidence="3" key="1">
    <citation type="journal article" date="2020" name="Stud. Mycol.">
        <title>101 Dothideomycetes genomes: a test case for predicting lifestyles and emergence of pathogens.</title>
        <authorList>
            <person name="Haridas S."/>
            <person name="Albert R."/>
            <person name="Binder M."/>
            <person name="Bloem J."/>
            <person name="Labutti K."/>
            <person name="Salamov A."/>
            <person name="Andreopoulos B."/>
            <person name="Baker S."/>
            <person name="Barry K."/>
            <person name="Bills G."/>
            <person name="Bluhm B."/>
            <person name="Cannon C."/>
            <person name="Castanera R."/>
            <person name="Culley D."/>
            <person name="Daum C."/>
            <person name="Ezra D."/>
            <person name="Gonzalez J."/>
            <person name="Henrissat B."/>
            <person name="Kuo A."/>
            <person name="Liang C."/>
            <person name="Lipzen A."/>
            <person name="Lutzoni F."/>
            <person name="Magnuson J."/>
            <person name="Mondo S."/>
            <person name="Nolan M."/>
            <person name="Ohm R."/>
            <person name="Pangilinan J."/>
            <person name="Park H.-J."/>
            <person name="Ramirez L."/>
            <person name="Alfaro M."/>
            <person name="Sun H."/>
            <person name="Tritt A."/>
            <person name="Yoshinaga Y."/>
            <person name="Zwiers L.-H."/>
            <person name="Turgeon B."/>
            <person name="Goodwin S."/>
            <person name="Spatafora J."/>
            <person name="Crous P."/>
            <person name="Grigoriev I."/>
        </authorList>
    </citation>
    <scope>NUCLEOTIDE SEQUENCE</scope>
    <source>
        <strain evidence="3">CBS 123094</strain>
    </source>
</reference>
<evidence type="ECO:0000313" key="3">
    <source>
        <dbReference type="EMBL" id="KAF1996657.1"/>
    </source>
</evidence>
<sequence length="484" mass="55498">MGGKPPYLPAEVISDILESCASKTTLAVAARCSRQWYDIAMPHLWHRIDVHNPVCEDSNEPYLKWLAALFLSKPAIAAHVRHFSVRPAFEDDPAWEEYGEFADIRKDRIAARLKGIQEAVASFGYSDEERAPWLEEDFCGDTFLTMLLPTMPNLVSLDLMGPQYAECVERMLWCKRGSAFTNLKSVFWTYEPFHCMPDGAIIIPAIFVLPSIERIYLHKARGGGSREYGEEVDERLAKVSPRTTTCTHLELRDCRFYPGDVQTLILIPKALRSFIYEIGRPQLYSRTFSFPMIRQGLEHHKNTLEELCLDYCHGGFEGPESDMSDDSSPMTPLKTFTRLRRLKIAPLFILGRDLPHKNEQAADQSLCILNFLPGSIQQLQLTHCQEPENLRILLDVLTNILMNKTTHVPSLHRIVVEIESDLVEKLDFAMVLRLAKSVGTKIVLMNIKDHSGAYEVERKWGFGEDIEWRKCYENHRPLYRVMHA</sequence>
<evidence type="ECO:0000313" key="4">
    <source>
        <dbReference type="Proteomes" id="UP000799779"/>
    </source>
</evidence>
<dbReference type="Pfam" id="PF24969">
    <property type="entry name" value="LRR_15"/>
    <property type="match status" value="1"/>
</dbReference>
<evidence type="ECO:0000259" key="1">
    <source>
        <dbReference type="Pfam" id="PF12937"/>
    </source>
</evidence>
<feature type="domain" description="F-box" evidence="1">
    <location>
        <begin position="7"/>
        <end position="50"/>
    </location>
</feature>
<evidence type="ECO:0000259" key="2">
    <source>
        <dbReference type="Pfam" id="PF24969"/>
    </source>
</evidence>
<dbReference type="EMBL" id="ML977622">
    <property type="protein sequence ID" value="KAF1996657.1"/>
    <property type="molecule type" value="Genomic_DNA"/>
</dbReference>